<dbReference type="CDD" id="cd00537">
    <property type="entry name" value="MTHFR"/>
    <property type="match status" value="1"/>
</dbReference>
<dbReference type="PANTHER" id="PTHR45754:SF3">
    <property type="entry name" value="METHYLENETETRAHYDROFOLATE REDUCTASE (NADPH)"/>
    <property type="match status" value="1"/>
</dbReference>
<evidence type="ECO:0000256" key="4">
    <source>
        <dbReference type="ARBA" id="ARBA00022605"/>
    </source>
</evidence>
<evidence type="ECO:0000256" key="3">
    <source>
        <dbReference type="ARBA" id="ARBA00006743"/>
    </source>
</evidence>
<dbReference type="Proteomes" id="UP000179242">
    <property type="component" value="Unassembled WGS sequence"/>
</dbReference>
<comment type="catalytic activity">
    <reaction evidence="11">
        <text>(6S)-5-methyl-5,6,7,8-tetrahydrofolate + NAD(+) = (6R)-5,10-methylene-5,6,7,8-tetrahydrofolate + NADH + H(+)</text>
        <dbReference type="Rhea" id="RHEA:19821"/>
        <dbReference type="ChEBI" id="CHEBI:15378"/>
        <dbReference type="ChEBI" id="CHEBI:15636"/>
        <dbReference type="ChEBI" id="CHEBI:18608"/>
        <dbReference type="ChEBI" id="CHEBI:57540"/>
        <dbReference type="ChEBI" id="CHEBI:57945"/>
        <dbReference type="EC" id="1.5.1.54"/>
    </reaction>
    <physiologicalReaction direction="right-to-left" evidence="11">
        <dbReference type="Rhea" id="RHEA:19823"/>
    </physiologicalReaction>
</comment>
<keyword evidence="4" id="KW-0028">Amino-acid biosynthesis</keyword>
<sequence>MKVIDALKRDKQTLSFEFFPPKTEEQEKKLFEVIGKLKEYNPDFVSVTCGALGTTRDKTTFWTKEIKDKFHITPVAHLTCVAEPRDHIKVHLDQLDKIGVNNVLALRGDPPQGHSRFVPALKGCRYAKELVALIKKEKPDFCVGVAGYPEGHREAENIEKDTEYLKQKVEAGAEYIITQLFFEAELFLKFEERCRKAGITVPILPGIMIINSFKQITKMTELCGASIPDEIMRQINRHQGDQSAIEKIGIEEASKLCARLKQEGIPGLHFFVLNQAGPIAVVLQQLSL</sequence>
<organism evidence="13 14">
    <name type="scientific">candidate division WOR-1 bacterium RIFOXYC2_FULL_46_14</name>
    <dbReference type="NCBI Taxonomy" id="1802587"/>
    <lineage>
        <taxon>Bacteria</taxon>
        <taxon>Bacillati</taxon>
        <taxon>Saganbacteria</taxon>
    </lineage>
</organism>
<reference evidence="13 14" key="1">
    <citation type="journal article" date="2016" name="Nat. Commun.">
        <title>Thousands of microbial genomes shed light on interconnected biogeochemical processes in an aquifer system.</title>
        <authorList>
            <person name="Anantharaman K."/>
            <person name="Brown C.T."/>
            <person name="Hug L.A."/>
            <person name="Sharon I."/>
            <person name="Castelle C.J."/>
            <person name="Probst A.J."/>
            <person name="Thomas B.C."/>
            <person name="Singh A."/>
            <person name="Wilkins M.J."/>
            <person name="Karaoz U."/>
            <person name="Brodie E.L."/>
            <person name="Williams K.H."/>
            <person name="Hubbard S.S."/>
            <person name="Banfield J.F."/>
        </authorList>
    </citation>
    <scope>NUCLEOTIDE SEQUENCE [LARGE SCALE GENOMIC DNA]</scope>
</reference>
<keyword evidence="6 12" id="KW-0274">FAD</keyword>
<dbReference type="GO" id="GO:0106312">
    <property type="term" value="F:methylenetetrahydrofolate reductase (NADH) activity"/>
    <property type="evidence" value="ECO:0007669"/>
    <property type="project" value="UniProtKB-EC"/>
</dbReference>
<proteinExistence type="inferred from homology"/>
<evidence type="ECO:0000256" key="2">
    <source>
        <dbReference type="ARBA" id="ARBA00004777"/>
    </source>
</evidence>
<comment type="cofactor">
    <cofactor evidence="1 12">
        <name>FAD</name>
        <dbReference type="ChEBI" id="CHEBI:57692"/>
    </cofactor>
</comment>
<evidence type="ECO:0000256" key="9">
    <source>
        <dbReference type="ARBA" id="ARBA00023167"/>
    </source>
</evidence>
<dbReference type="InterPro" id="IPR029041">
    <property type="entry name" value="FAD-linked_oxidoreductase-like"/>
</dbReference>
<evidence type="ECO:0000256" key="10">
    <source>
        <dbReference type="ARBA" id="ARBA00034478"/>
    </source>
</evidence>
<dbReference type="PANTHER" id="PTHR45754">
    <property type="entry name" value="METHYLENETETRAHYDROFOLATE REDUCTASE"/>
    <property type="match status" value="1"/>
</dbReference>
<dbReference type="AlphaFoldDB" id="A0A1F4U5G0"/>
<keyword evidence="5 12" id="KW-0285">Flavoprotein</keyword>
<evidence type="ECO:0000256" key="6">
    <source>
        <dbReference type="ARBA" id="ARBA00022827"/>
    </source>
</evidence>
<dbReference type="Gene3D" id="3.20.20.220">
    <property type="match status" value="1"/>
</dbReference>
<dbReference type="EMBL" id="MEUJ01000004">
    <property type="protein sequence ID" value="OGC40176.1"/>
    <property type="molecule type" value="Genomic_DNA"/>
</dbReference>
<dbReference type="SUPFAM" id="SSF51730">
    <property type="entry name" value="FAD-linked oxidoreductase"/>
    <property type="match status" value="1"/>
</dbReference>
<name>A0A1F4U5G0_UNCSA</name>
<evidence type="ECO:0000256" key="11">
    <source>
        <dbReference type="ARBA" id="ARBA00048628"/>
    </source>
</evidence>
<evidence type="ECO:0000313" key="14">
    <source>
        <dbReference type="Proteomes" id="UP000179242"/>
    </source>
</evidence>
<gene>
    <name evidence="13" type="ORF">A2438_02695</name>
</gene>
<evidence type="ECO:0000256" key="5">
    <source>
        <dbReference type="ARBA" id="ARBA00022630"/>
    </source>
</evidence>
<dbReference type="Pfam" id="PF02219">
    <property type="entry name" value="MTHFR"/>
    <property type="match status" value="1"/>
</dbReference>
<dbReference type="InterPro" id="IPR003171">
    <property type="entry name" value="Mehydrof_redctse-like"/>
</dbReference>
<dbReference type="GO" id="GO:0071949">
    <property type="term" value="F:FAD binding"/>
    <property type="evidence" value="ECO:0007669"/>
    <property type="project" value="TreeGrafter"/>
</dbReference>
<dbReference type="NCBIfam" id="TIGR00676">
    <property type="entry name" value="fadh2"/>
    <property type="match status" value="1"/>
</dbReference>
<dbReference type="GO" id="GO:0005829">
    <property type="term" value="C:cytosol"/>
    <property type="evidence" value="ECO:0007669"/>
    <property type="project" value="InterPro"/>
</dbReference>
<comment type="pathway">
    <text evidence="10">Amino-acid biosynthesis; L-methionine biosynthesis via de novo pathway.</text>
</comment>
<evidence type="ECO:0000256" key="7">
    <source>
        <dbReference type="ARBA" id="ARBA00023002"/>
    </source>
</evidence>
<keyword evidence="8" id="KW-0520">NAD</keyword>
<comment type="pathway">
    <text evidence="2 12">One-carbon metabolism; tetrahydrofolate interconversion.</text>
</comment>
<accession>A0A1F4U5G0</accession>
<keyword evidence="7 12" id="KW-0560">Oxidoreductase</keyword>
<dbReference type="UniPathway" id="UPA00193"/>
<keyword evidence="9" id="KW-0486">Methionine biosynthesis</keyword>
<protein>
    <recommendedName>
        <fullName evidence="12">Methylenetetrahydrofolate reductase</fullName>
        <ecNumber evidence="12">1.5.1.54</ecNumber>
    </recommendedName>
</protein>
<dbReference type="GO" id="GO:0035999">
    <property type="term" value="P:tetrahydrofolate interconversion"/>
    <property type="evidence" value="ECO:0007669"/>
    <property type="project" value="UniProtKB-UniPathway"/>
</dbReference>
<comment type="caution">
    <text evidence="13">The sequence shown here is derived from an EMBL/GenBank/DDBJ whole genome shotgun (WGS) entry which is preliminary data.</text>
</comment>
<dbReference type="EC" id="1.5.1.54" evidence="12"/>
<evidence type="ECO:0000256" key="1">
    <source>
        <dbReference type="ARBA" id="ARBA00001974"/>
    </source>
</evidence>
<evidence type="ECO:0000256" key="12">
    <source>
        <dbReference type="RuleBase" id="RU003862"/>
    </source>
</evidence>
<comment type="similarity">
    <text evidence="3 12">Belongs to the methylenetetrahydrofolate reductase family.</text>
</comment>
<dbReference type="GO" id="GO:0009086">
    <property type="term" value="P:methionine biosynthetic process"/>
    <property type="evidence" value="ECO:0007669"/>
    <property type="project" value="UniProtKB-KW"/>
</dbReference>
<dbReference type="InterPro" id="IPR004620">
    <property type="entry name" value="MTHF_reductase_bac"/>
</dbReference>
<evidence type="ECO:0000313" key="13">
    <source>
        <dbReference type="EMBL" id="OGC40176.1"/>
    </source>
</evidence>
<evidence type="ECO:0000256" key="8">
    <source>
        <dbReference type="ARBA" id="ARBA00023027"/>
    </source>
</evidence>